<name>A0ABX8Z6M2_9NEIS</name>
<dbReference type="RefSeq" id="WP_221005092.1">
    <property type="nucleotide sequence ID" value="NZ_CP081150.1"/>
</dbReference>
<dbReference type="EMBL" id="CP081150">
    <property type="protein sequence ID" value="QZA76688.1"/>
    <property type="molecule type" value="Genomic_DNA"/>
</dbReference>
<sequence length="129" mass="14847">MNSVTLLTRQAQSIEMKHAPAFFFSPHQLNTENYVGNTPNAFQILQSKFTNFKNINTKQANKSMEGMKNVGTYQKKHLLCFKNYILTYLLQAPKQEPTPGKCSKINQSNLFFLCIFLYQTCNNRNKNGV</sequence>
<organism evidence="1 2">
    <name type="scientific">Deefgea tanakiae</name>
    <dbReference type="NCBI Taxonomy" id="2865840"/>
    <lineage>
        <taxon>Bacteria</taxon>
        <taxon>Pseudomonadati</taxon>
        <taxon>Pseudomonadota</taxon>
        <taxon>Betaproteobacteria</taxon>
        <taxon>Neisseriales</taxon>
        <taxon>Chitinibacteraceae</taxon>
        <taxon>Deefgea</taxon>
    </lineage>
</organism>
<accession>A0ABX8Z6M2</accession>
<proteinExistence type="predicted"/>
<reference evidence="1 2" key="1">
    <citation type="submission" date="2021-08" db="EMBL/GenBank/DDBJ databases">
        <title>complete genome sequencing of Deefgea sp. D25.</title>
        <authorList>
            <person name="Bae J.-W."/>
            <person name="Gim D.-H."/>
        </authorList>
    </citation>
    <scope>NUCLEOTIDE SEQUENCE [LARGE SCALE GENOMIC DNA]</scope>
    <source>
        <strain evidence="1 2">D25</strain>
    </source>
</reference>
<evidence type="ECO:0000313" key="1">
    <source>
        <dbReference type="EMBL" id="QZA76688.1"/>
    </source>
</evidence>
<dbReference type="Proteomes" id="UP000825679">
    <property type="component" value="Chromosome"/>
</dbReference>
<evidence type="ECO:0000313" key="2">
    <source>
        <dbReference type="Proteomes" id="UP000825679"/>
    </source>
</evidence>
<keyword evidence="2" id="KW-1185">Reference proteome</keyword>
<gene>
    <name evidence="1" type="ORF">K4H28_10145</name>
</gene>
<protein>
    <submittedName>
        <fullName evidence="1">Uncharacterized protein</fullName>
    </submittedName>
</protein>